<organism evidence="1">
    <name type="scientific">marine sediment metagenome</name>
    <dbReference type="NCBI Taxonomy" id="412755"/>
    <lineage>
        <taxon>unclassified sequences</taxon>
        <taxon>metagenomes</taxon>
        <taxon>ecological metagenomes</taxon>
    </lineage>
</organism>
<dbReference type="InterPro" id="IPR041895">
    <property type="entry name" value="ArdA_dom1"/>
</dbReference>
<dbReference type="EMBL" id="LAZR01023065">
    <property type="protein sequence ID" value="KKL79783.1"/>
    <property type="molecule type" value="Genomic_DNA"/>
</dbReference>
<dbReference type="InterPro" id="IPR009899">
    <property type="entry name" value="ArdA"/>
</dbReference>
<reference evidence="1" key="1">
    <citation type="journal article" date="2015" name="Nature">
        <title>Complex archaea that bridge the gap between prokaryotes and eukaryotes.</title>
        <authorList>
            <person name="Spang A."/>
            <person name="Saw J.H."/>
            <person name="Jorgensen S.L."/>
            <person name="Zaremba-Niedzwiedzka K."/>
            <person name="Martijn J."/>
            <person name="Lind A.E."/>
            <person name="van Eijk R."/>
            <person name="Schleper C."/>
            <person name="Guy L."/>
            <person name="Ettema T.J."/>
        </authorList>
    </citation>
    <scope>NUCLEOTIDE SEQUENCE</scope>
</reference>
<dbReference type="Pfam" id="PF07275">
    <property type="entry name" value="ArdA"/>
    <property type="match status" value="1"/>
</dbReference>
<evidence type="ECO:0008006" key="2">
    <source>
        <dbReference type="Google" id="ProtNLM"/>
    </source>
</evidence>
<gene>
    <name evidence="1" type="ORF">LCGC14_2011310</name>
</gene>
<comment type="caution">
    <text evidence="1">The sequence shown here is derived from an EMBL/GenBank/DDBJ whole genome shotgun (WGS) entry which is preliminary data.</text>
</comment>
<proteinExistence type="predicted"/>
<sequence length="168" mass="19421">MNITTVELRIYVACLASYNAGKLHGEWIDANQSAEEIGEEVATMLKESPEPNAEEWAIHDYEGFGDLMLSEHESFETIASIAERVEKHGEPWLAYVGEVGLMYADEFEDAYCGEWDSFKDYVEEAARSCHTIPEWLDYYIDWEGMAEAWRQDYLTSDTDKSTVYVFRR</sequence>
<dbReference type="Gene3D" id="3.10.20.480">
    <property type="entry name" value="Antirestriction protein ArdA, domain 1"/>
    <property type="match status" value="1"/>
</dbReference>
<evidence type="ECO:0000313" key="1">
    <source>
        <dbReference type="EMBL" id="KKL79783.1"/>
    </source>
</evidence>
<dbReference type="AlphaFoldDB" id="A0A0F9F097"/>
<name>A0A0F9F097_9ZZZZ</name>
<protein>
    <recommendedName>
        <fullName evidence="2">Antirestriction protein</fullName>
    </recommendedName>
</protein>
<accession>A0A0F9F097</accession>